<dbReference type="Proteomes" id="UP001633002">
    <property type="component" value="Unassembled WGS sequence"/>
</dbReference>
<accession>A0ABD3H4T9</accession>
<evidence type="ECO:0000313" key="3">
    <source>
        <dbReference type="Proteomes" id="UP001633002"/>
    </source>
</evidence>
<evidence type="ECO:0008006" key="4">
    <source>
        <dbReference type="Google" id="ProtNLM"/>
    </source>
</evidence>
<dbReference type="EMBL" id="JBJQOH010000005">
    <property type="protein sequence ID" value="KAL3686522.1"/>
    <property type="molecule type" value="Genomic_DNA"/>
</dbReference>
<reference evidence="2 3" key="1">
    <citation type="submission" date="2024-09" db="EMBL/GenBank/DDBJ databases">
        <title>Chromosome-scale assembly of Riccia sorocarpa.</title>
        <authorList>
            <person name="Paukszto L."/>
        </authorList>
    </citation>
    <scope>NUCLEOTIDE SEQUENCE [LARGE SCALE GENOMIC DNA]</scope>
    <source>
        <strain evidence="2">LP-2024</strain>
        <tissue evidence="2">Aerial parts of the thallus</tissue>
    </source>
</reference>
<dbReference type="AlphaFoldDB" id="A0ABD3H4T9"/>
<feature type="region of interest" description="Disordered" evidence="1">
    <location>
        <begin position="93"/>
        <end position="143"/>
    </location>
</feature>
<protein>
    <recommendedName>
        <fullName evidence="4">DUF4283 domain-containing protein</fullName>
    </recommendedName>
</protein>
<organism evidence="2 3">
    <name type="scientific">Riccia sorocarpa</name>
    <dbReference type="NCBI Taxonomy" id="122646"/>
    <lineage>
        <taxon>Eukaryota</taxon>
        <taxon>Viridiplantae</taxon>
        <taxon>Streptophyta</taxon>
        <taxon>Embryophyta</taxon>
        <taxon>Marchantiophyta</taxon>
        <taxon>Marchantiopsida</taxon>
        <taxon>Marchantiidae</taxon>
        <taxon>Marchantiales</taxon>
        <taxon>Ricciaceae</taxon>
        <taxon>Riccia</taxon>
    </lineage>
</organism>
<name>A0ABD3H4T9_9MARC</name>
<gene>
    <name evidence="2" type="ORF">R1sor_009096</name>
</gene>
<evidence type="ECO:0000256" key="1">
    <source>
        <dbReference type="SAM" id="MobiDB-lite"/>
    </source>
</evidence>
<keyword evidence="3" id="KW-1185">Reference proteome</keyword>
<feature type="compositionally biased region" description="Basic and acidic residues" evidence="1">
    <location>
        <begin position="93"/>
        <end position="103"/>
    </location>
</feature>
<comment type="caution">
    <text evidence="2">The sequence shown here is derived from an EMBL/GenBank/DDBJ whole genome shotgun (WGS) entry which is preliminary data.</text>
</comment>
<evidence type="ECO:0000313" key="2">
    <source>
        <dbReference type="EMBL" id="KAL3686522.1"/>
    </source>
</evidence>
<proteinExistence type="predicted"/>
<feature type="region of interest" description="Disordered" evidence="1">
    <location>
        <begin position="45"/>
        <end position="75"/>
    </location>
</feature>
<sequence length="157" mass="17580">MVFPLPWNTRFTTKELKSRAFLVWLELFDLHPGLMKFGLNMLQDDRPGENAQQDVGGGEGQKPNEEGLGQGLAKGGVDQHVLIREVIDLTKPMEKNILRDSNEPRTTGYKHQQEDRDQRLSSIGAITPDDLEGQKKLRNQPDVTSTISPMLLLSSAT</sequence>